<comment type="subcellular location">
    <subcellularLocation>
        <location evidence="1">Membrane</location>
    </subcellularLocation>
</comment>
<dbReference type="SMART" id="SM00423">
    <property type="entry name" value="PSI"/>
    <property type="match status" value="1"/>
</dbReference>
<dbReference type="GO" id="GO:0008360">
    <property type="term" value="P:regulation of cell shape"/>
    <property type="evidence" value="ECO:0007669"/>
    <property type="project" value="TreeGrafter"/>
</dbReference>
<keyword evidence="6" id="KW-1185">Reference proteome</keyword>
<evidence type="ECO:0000256" key="1">
    <source>
        <dbReference type="ARBA" id="ARBA00004370"/>
    </source>
</evidence>
<dbReference type="InterPro" id="IPR013783">
    <property type="entry name" value="Ig-like_fold"/>
</dbReference>
<keyword evidence="2" id="KW-0472">Membrane</keyword>
<proteinExistence type="predicted"/>
<dbReference type="Gene3D" id="2.130.10.10">
    <property type="entry name" value="YVTN repeat-like/Quinoprotein amine dehydrogenase"/>
    <property type="match status" value="1"/>
</dbReference>
<dbReference type="PANTHER" id="PTHR22625">
    <property type="entry name" value="PLEXIN"/>
    <property type="match status" value="1"/>
</dbReference>
<dbReference type="EMBL" id="JAIZAY010000002">
    <property type="protein sequence ID" value="KAJ8046463.1"/>
    <property type="molecule type" value="Genomic_DNA"/>
</dbReference>
<gene>
    <name evidence="5" type="ORF">HOLleu_05137</name>
</gene>
<keyword evidence="3" id="KW-0325">Glycoprotein</keyword>
<sequence>MLIVEEDERVILDPATCRNYEIVDIGSPILGDTTLYNNESLLVLTESKVLKMRMADCSQFTTCEECIRPESPLGDPFCGWCTLEKRCTRYNECQDYNEKSRWLPYDEAECVAIAEVTPKALAREVHSQEVS</sequence>
<protein>
    <submittedName>
        <fullName evidence="5">Plexin-B2</fullName>
    </submittedName>
</protein>
<evidence type="ECO:0000313" key="5">
    <source>
        <dbReference type="EMBL" id="KAJ8046463.1"/>
    </source>
</evidence>
<evidence type="ECO:0000313" key="6">
    <source>
        <dbReference type="Proteomes" id="UP001152320"/>
    </source>
</evidence>
<evidence type="ECO:0000259" key="4">
    <source>
        <dbReference type="SMART" id="SM00423"/>
    </source>
</evidence>
<feature type="domain" description="PSI" evidence="4">
    <location>
        <begin position="56"/>
        <end position="111"/>
    </location>
</feature>
<dbReference type="GO" id="GO:0017154">
    <property type="term" value="F:semaphorin receptor activity"/>
    <property type="evidence" value="ECO:0007669"/>
    <property type="project" value="InterPro"/>
</dbReference>
<evidence type="ECO:0000256" key="2">
    <source>
        <dbReference type="ARBA" id="ARBA00023136"/>
    </source>
</evidence>
<dbReference type="Gene3D" id="2.60.40.10">
    <property type="entry name" value="Immunoglobulins"/>
    <property type="match status" value="1"/>
</dbReference>
<name>A0A9Q1CKK7_HOLLE</name>
<dbReference type="GO" id="GO:0050772">
    <property type="term" value="P:positive regulation of axonogenesis"/>
    <property type="evidence" value="ECO:0007669"/>
    <property type="project" value="TreeGrafter"/>
</dbReference>
<reference evidence="5" key="1">
    <citation type="submission" date="2021-10" db="EMBL/GenBank/DDBJ databases">
        <title>Tropical sea cucumber genome reveals ecological adaptation and Cuvierian tubules defense mechanism.</title>
        <authorList>
            <person name="Chen T."/>
        </authorList>
    </citation>
    <scope>NUCLEOTIDE SEQUENCE</scope>
    <source>
        <strain evidence="5">Nanhai2018</strain>
        <tissue evidence="5">Muscle</tissue>
    </source>
</reference>
<dbReference type="InterPro" id="IPR015943">
    <property type="entry name" value="WD40/YVTN_repeat-like_dom_sf"/>
</dbReference>
<dbReference type="GO" id="GO:0005886">
    <property type="term" value="C:plasma membrane"/>
    <property type="evidence" value="ECO:0007669"/>
    <property type="project" value="TreeGrafter"/>
</dbReference>
<dbReference type="InterPro" id="IPR031148">
    <property type="entry name" value="Plexin"/>
</dbReference>
<comment type="caution">
    <text evidence="5">The sequence shown here is derived from an EMBL/GenBank/DDBJ whole genome shotgun (WGS) entry which is preliminary data.</text>
</comment>
<dbReference type="PANTHER" id="PTHR22625:SF44">
    <property type="entry name" value="PLEXIN-B"/>
    <property type="match status" value="1"/>
</dbReference>
<accession>A0A9Q1CKK7</accession>
<dbReference type="InterPro" id="IPR016201">
    <property type="entry name" value="PSI"/>
</dbReference>
<dbReference type="AlphaFoldDB" id="A0A9Q1CKK7"/>
<dbReference type="GO" id="GO:0007162">
    <property type="term" value="P:negative regulation of cell adhesion"/>
    <property type="evidence" value="ECO:0007669"/>
    <property type="project" value="TreeGrafter"/>
</dbReference>
<dbReference type="Proteomes" id="UP001152320">
    <property type="component" value="Chromosome 2"/>
</dbReference>
<organism evidence="5 6">
    <name type="scientific">Holothuria leucospilota</name>
    <name type="common">Black long sea cucumber</name>
    <name type="synonym">Mertensiothuria leucospilota</name>
    <dbReference type="NCBI Taxonomy" id="206669"/>
    <lineage>
        <taxon>Eukaryota</taxon>
        <taxon>Metazoa</taxon>
        <taxon>Echinodermata</taxon>
        <taxon>Eleutherozoa</taxon>
        <taxon>Echinozoa</taxon>
        <taxon>Holothuroidea</taxon>
        <taxon>Aspidochirotacea</taxon>
        <taxon>Aspidochirotida</taxon>
        <taxon>Holothuriidae</taxon>
        <taxon>Holothuria</taxon>
    </lineage>
</organism>
<evidence type="ECO:0000256" key="3">
    <source>
        <dbReference type="ARBA" id="ARBA00023180"/>
    </source>
</evidence>
<dbReference type="SUPFAM" id="SSF103575">
    <property type="entry name" value="Plexin repeat"/>
    <property type="match status" value="1"/>
</dbReference>
<dbReference type="OrthoDB" id="6154140at2759"/>
<dbReference type="GO" id="GO:0030334">
    <property type="term" value="P:regulation of cell migration"/>
    <property type="evidence" value="ECO:0007669"/>
    <property type="project" value="TreeGrafter"/>
</dbReference>
<dbReference type="InterPro" id="IPR002165">
    <property type="entry name" value="Plexin_repeat"/>
</dbReference>
<dbReference type="GO" id="GO:0002116">
    <property type="term" value="C:semaphorin receptor complex"/>
    <property type="evidence" value="ECO:0007669"/>
    <property type="project" value="TreeGrafter"/>
</dbReference>
<dbReference type="Pfam" id="PF01437">
    <property type="entry name" value="PSI"/>
    <property type="match status" value="1"/>
</dbReference>